<accession>A0A8S1DJ27</accession>
<feature type="region of interest" description="Disordered" evidence="2">
    <location>
        <begin position="96"/>
        <end position="126"/>
    </location>
</feature>
<keyword evidence="1" id="KW-0175">Coiled coil</keyword>
<dbReference type="PANTHER" id="PTHR13252:SF1">
    <property type="entry name" value="DAMPENED, ISOFORM A"/>
    <property type="match status" value="1"/>
</dbReference>
<dbReference type="GO" id="GO:0003713">
    <property type="term" value="F:transcription coactivator activity"/>
    <property type="evidence" value="ECO:0007669"/>
    <property type="project" value="TreeGrafter"/>
</dbReference>
<evidence type="ECO:0008006" key="5">
    <source>
        <dbReference type="Google" id="ProtNLM"/>
    </source>
</evidence>
<organism evidence="3 4">
    <name type="scientific">Cloeon dipterum</name>
    <dbReference type="NCBI Taxonomy" id="197152"/>
    <lineage>
        <taxon>Eukaryota</taxon>
        <taxon>Metazoa</taxon>
        <taxon>Ecdysozoa</taxon>
        <taxon>Arthropoda</taxon>
        <taxon>Hexapoda</taxon>
        <taxon>Insecta</taxon>
        <taxon>Pterygota</taxon>
        <taxon>Palaeoptera</taxon>
        <taxon>Ephemeroptera</taxon>
        <taxon>Pisciforma</taxon>
        <taxon>Baetidae</taxon>
        <taxon>Cloeon</taxon>
    </lineage>
</organism>
<evidence type="ECO:0000313" key="3">
    <source>
        <dbReference type="EMBL" id="CAB3381009.1"/>
    </source>
</evidence>
<reference evidence="3 4" key="1">
    <citation type="submission" date="2020-04" db="EMBL/GenBank/DDBJ databases">
        <authorList>
            <person name="Alioto T."/>
            <person name="Alioto T."/>
            <person name="Gomez Garrido J."/>
        </authorList>
    </citation>
    <scope>NUCLEOTIDE SEQUENCE [LARGE SCALE GENOMIC DNA]</scope>
</reference>
<dbReference type="Proteomes" id="UP000494165">
    <property type="component" value="Unassembled WGS sequence"/>
</dbReference>
<evidence type="ECO:0000313" key="4">
    <source>
        <dbReference type="Proteomes" id="UP000494165"/>
    </source>
</evidence>
<comment type="caution">
    <text evidence="3">The sequence shown here is derived from an EMBL/GenBank/DDBJ whole genome shotgun (WGS) entry which is preliminary data.</text>
</comment>
<dbReference type="PANTHER" id="PTHR13252">
    <property type="entry name" value="F-BOX ONLY PROTEIN 28"/>
    <property type="match status" value="1"/>
</dbReference>
<keyword evidence="4" id="KW-1185">Reference proteome</keyword>
<feature type="coiled-coil region" evidence="1">
    <location>
        <begin position="148"/>
        <end position="196"/>
    </location>
</feature>
<sequence>MRLTLLHMTFGKHIERRHCCFFPGEILDEVNRILTYIECTAKLTRPYKVTDELFDLSTMAMEYFKEKIEPTLPEISYFDPDFLEYTGGYHQGGTSSKYASIDSPKGDESPSHCSSATPSTPPSTSQALALTRTALALRKRMNRMRMTLHRSNTQITALRRELRNLKNCNTEQRAQLTECKTRIDECDKKNEEMTRKFGTLLQELNKCKTEFQYWRSKSPAITCGSCGHVVHPAHGAILEAPVAGPSNQESAAPAVVVQRKSEVNEGPQQEGQSLAESPSNIFHTLDV</sequence>
<gene>
    <name evidence="3" type="ORF">CLODIP_2_CD13905</name>
</gene>
<dbReference type="EMBL" id="CADEPI010000222">
    <property type="protein sequence ID" value="CAB3381009.1"/>
    <property type="molecule type" value="Genomic_DNA"/>
</dbReference>
<protein>
    <recommendedName>
        <fullName evidence="5">F-box domain-containing protein</fullName>
    </recommendedName>
</protein>
<feature type="region of interest" description="Disordered" evidence="2">
    <location>
        <begin position="244"/>
        <end position="287"/>
    </location>
</feature>
<proteinExistence type="predicted"/>
<dbReference type="AlphaFoldDB" id="A0A8S1DJ27"/>
<evidence type="ECO:0000256" key="1">
    <source>
        <dbReference type="SAM" id="Coils"/>
    </source>
</evidence>
<dbReference type="GO" id="GO:0005634">
    <property type="term" value="C:nucleus"/>
    <property type="evidence" value="ECO:0007669"/>
    <property type="project" value="TreeGrafter"/>
</dbReference>
<dbReference type="OrthoDB" id="8180181at2759"/>
<name>A0A8S1DJ27_9INSE</name>
<feature type="compositionally biased region" description="Polar residues" evidence="2">
    <location>
        <begin position="266"/>
        <end position="287"/>
    </location>
</feature>
<feature type="compositionally biased region" description="Low complexity" evidence="2">
    <location>
        <begin position="111"/>
        <end position="126"/>
    </location>
</feature>
<evidence type="ECO:0000256" key="2">
    <source>
        <dbReference type="SAM" id="MobiDB-lite"/>
    </source>
</evidence>
<dbReference type="InterPro" id="IPR039719">
    <property type="entry name" value="FBXO28"/>
</dbReference>